<evidence type="ECO:0000313" key="8">
    <source>
        <dbReference type="Proteomes" id="UP000261480"/>
    </source>
</evidence>
<comment type="similarity">
    <text evidence="1">Belongs to the glutaminase family.</text>
</comment>
<dbReference type="AlphaFoldDB" id="A0A3B3YWB6"/>
<comment type="catalytic activity">
    <reaction evidence="5">
        <text>L-glutamine + H2O = L-glutamate + NH4(+)</text>
        <dbReference type="Rhea" id="RHEA:15889"/>
        <dbReference type="ChEBI" id="CHEBI:15377"/>
        <dbReference type="ChEBI" id="CHEBI:28938"/>
        <dbReference type="ChEBI" id="CHEBI:29985"/>
        <dbReference type="ChEBI" id="CHEBI:58359"/>
        <dbReference type="EC" id="3.5.1.2"/>
    </reaction>
</comment>
<dbReference type="InterPro" id="IPR015868">
    <property type="entry name" value="Glutaminase"/>
</dbReference>
<dbReference type="InterPro" id="IPR036770">
    <property type="entry name" value="Ankyrin_rpt-contain_sf"/>
</dbReference>
<dbReference type="PANTHER" id="PTHR12544:SF33">
    <property type="entry name" value="GLUTAMINASE LIVER ISOFORM, MITOCHONDRIAL"/>
    <property type="match status" value="1"/>
</dbReference>
<name>A0A3B3YWB6_9TELE</name>
<keyword evidence="4" id="KW-0378">Hydrolase</keyword>
<feature type="repeat" description="ANK" evidence="6">
    <location>
        <begin position="396"/>
        <end position="418"/>
    </location>
</feature>
<dbReference type="FunFam" id="3.40.710.10:FF:000005">
    <property type="entry name" value="Glutaminase"/>
    <property type="match status" value="1"/>
</dbReference>
<dbReference type="PROSITE" id="PS50297">
    <property type="entry name" value="ANK_REP_REGION"/>
    <property type="match status" value="1"/>
</dbReference>
<keyword evidence="6" id="KW-0040">ANK repeat</keyword>
<dbReference type="GO" id="GO:0004359">
    <property type="term" value="F:glutaminase activity"/>
    <property type="evidence" value="ECO:0007669"/>
    <property type="project" value="UniProtKB-EC"/>
</dbReference>
<dbReference type="SMART" id="SM00248">
    <property type="entry name" value="ANK"/>
    <property type="match status" value="2"/>
</dbReference>
<evidence type="ECO:0000256" key="6">
    <source>
        <dbReference type="PROSITE-ProRule" id="PRU00023"/>
    </source>
</evidence>
<sequence length="479" mass="53482">FNFVFFVGLWGIVNNAGRSLPMGPSECVGGNIVLLIQAFRKKFIIPEFDVFAEKINEIYKTVQEQSDGKVADYIPQLAKFSPELWGVSLCTVDGQRHSVGDTKQPFCLQSCVKPLQYAIAVHESGTEQVHNYVGMEPSGLKFNVLSLDEEGMHNKSSPPCFSTKTFITLSVYDNKMAGQEYVGFSNATFQSEKETGDRNFAIGYYMKEKKCFPPGADMIDALDFYFQLCSIEVSCESGSVMAATLANGGICPITGERVLSAEAVRNTLSLMHSCGMYDFSGQMAFHVGLPAKSGVSGAILLVIPNVMGVMCWSPPLDRVGNSVRGIHFCQELVSQFNFHNYDNLRHFVKKQDPRRQDGDDRNKSVFNLMFAAFSGDVSALRRFALSSVDMDLKDYDSRTALHIAAAEGHIDVVKFLIDTCKVDPFVQDRWGNLPIDDAMQFGHEEVVKMLREYQQDWKQQEMQHGEAEPRKLDTIEGMV</sequence>
<dbReference type="GO" id="GO:0006543">
    <property type="term" value="P:L-glutamine catabolic process"/>
    <property type="evidence" value="ECO:0007669"/>
    <property type="project" value="TreeGrafter"/>
</dbReference>
<evidence type="ECO:0000313" key="7">
    <source>
        <dbReference type="Ensembl" id="ENSPMEP00000031448.1"/>
    </source>
</evidence>
<reference evidence="7" key="2">
    <citation type="submission" date="2025-09" db="UniProtKB">
        <authorList>
            <consortium name="Ensembl"/>
        </authorList>
    </citation>
    <scope>IDENTIFICATION</scope>
</reference>
<evidence type="ECO:0000256" key="2">
    <source>
        <dbReference type="ARBA" id="ARBA00011881"/>
    </source>
</evidence>
<dbReference type="SUPFAM" id="SSF56601">
    <property type="entry name" value="beta-lactamase/transpeptidase-like"/>
    <property type="match status" value="1"/>
</dbReference>
<reference evidence="7" key="1">
    <citation type="submission" date="2025-08" db="UniProtKB">
        <authorList>
            <consortium name="Ensembl"/>
        </authorList>
    </citation>
    <scope>IDENTIFICATION</scope>
</reference>
<dbReference type="EC" id="3.5.1.2" evidence="3"/>
<evidence type="ECO:0000256" key="5">
    <source>
        <dbReference type="ARBA" id="ARBA00049534"/>
    </source>
</evidence>
<dbReference type="GO" id="GO:0006537">
    <property type="term" value="P:glutamate biosynthetic process"/>
    <property type="evidence" value="ECO:0007669"/>
    <property type="project" value="TreeGrafter"/>
</dbReference>
<dbReference type="Gene3D" id="3.40.710.10">
    <property type="entry name" value="DD-peptidase/beta-lactamase superfamily"/>
    <property type="match status" value="1"/>
</dbReference>
<dbReference type="Proteomes" id="UP000261480">
    <property type="component" value="Unplaced"/>
</dbReference>
<keyword evidence="8" id="KW-1185">Reference proteome</keyword>
<proteinExistence type="inferred from homology"/>
<dbReference type="Gene3D" id="1.25.40.20">
    <property type="entry name" value="Ankyrin repeat-containing domain"/>
    <property type="match status" value="1"/>
</dbReference>
<dbReference type="Ensembl" id="ENSPMET00000024443.1">
    <property type="protein sequence ID" value="ENSPMEP00000031448.1"/>
    <property type="gene ID" value="ENSPMEG00000018600.1"/>
</dbReference>
<dbReference type="SUPFAM" id="SSF48403">
    <property type="entry name" value="Ankyrin repeat"/>
    <property type="match status" value="1"/>
</dbReference>
<comment type="subunit">
    <text evidence="2">Homotetramer.</text>
</comment>
<dbReference type="Pfam" id="PF12796">
    <property type="entry name" value="Ank_2"/>
    <property type="match status" value="1"/>
</dbReference>
<dbReference type="PROSITE" id="PS50088">
    <property type="entry name" value="ANK_REPEAT"/>
    <property type="match status" value="1"/>
</dbReference>
<dbReference type="Pfam" id="PF04960">
    <property type="entry name" value="Glutaminase"/>
    <property type="match status" value="1"/>
</dbReference>
<dbReference type="InterPro" id="IPR002110">
    <property type="entry name" value="Ankyrin_rpt"/>
</dbReference>
<dbReference type="STRING" id="48701.ENSPMEP00000031448"/>
<protein>
    <recommendedName>
        <fullName evidence="3">glutaminase</fullName>
        <ecNumber evidence="3">3.5.1.2</ecNumber>
    </recommendedName>
</protein>
<dbReference type="FunFam" id="1.25.40.20:FF:000019">
    <property type="entry name" value="Glutaminase liver isoform, mitochondrial"/>
    <property type="match status" value="1"/>
</dbReference>
<organism evidence="7 8">
    <name type="scientific">Poecilia mexicana</name>
    <dbReference type="NCBI Taxonomy" id="48701"/>
    <lineage>
        <taxon>Eukaryota</taxon>
        <taxon>Metazoa</taxon>
        <taxon>Chordata</taxon>
        <taxon>Craniata</taxon>
        <taxon>Vertebrata</taxon>
        <taxon>Euteleostomi</taxon>
        <taxon>Actinopterygii</taxon>
        <taxon>Neopterygii</taxon>
        <taxon>Teleostei</taxon>
        <taxon>Neoteleostei</taxon>
        <taxon>Acanthomorphata</taxon>
        <taxon>Ovalentaria</taxon>
        <taxon>Atherinomorphae</taxon>
        <taxon>Cyprinodontiformes</taxon>
        <taxon>Poeciliidae</taxon>
        <taxon>Poeciliinae</taxon>
        <taxon>Poecilia</taxon>
    </lineage>
</organism>
<dbReference type="InterPro" id="IPR012338">
    <property type="entry name" value="Beta-lactam/transpept-like"/>
</dbReference>
<dbReference type="PANTHER" id="PTHR12544">
    <property type="entry name" value="GLUTAMINASE"/>
    <property type="match status" value="1"/>
</dbReference>
<evidence type="ECO:0000256" key="3">
    <source>
        <dbReference type="ARBA" id="ARBA00012918"/>
    </source>
</evidence>
<evidence type="ECO:0000256" key="4">
    <source>
        <dbReference type="ARBA" id="ARBA00022801"/>
    </source>
</evidence>
<evidence type="ECO:0000256" key="1">
    <source>
        <dbReference type="ARBA" id="ARBA00011076"/>
    </source>
</evidence>
<accession>A0A3B3YWB6</accession>